<proteinExistence type="predicted"/>
<dbReference type="EMBL" id="CADCVM010000511">
    <property type="protein sequence ID" value="CAA9534673.1"/>
    <property type="molecule type" value="Genomic_DNA"/>
</dbReference>
<dbReference type="Pfam" id="PF13579">
    <property type="entry name" value="Glyco_trans_4_4"/>
    <property type="match status" value="1"/>
</dbReference>
<dbReference type="PANTHER" id="PTHR45947:SF13">
    <property type="entry name" value="TRANSFERASE"/>
    <property type="match status" value="1"/>
</dbReference>
<dbReference type="CDD" id="cd03823">
    <property type="entry name" value="GT4_ExpE7-like"/>
    <property type="match status" value="1"/>
</dbReference>
<sequence length="451" mass="49403">MRVLFAAHQFFPESHAGVEVVTLGLARELKARGHQPYVLAAKRTFPHSDLGPGEAEDYEYEGVPVRRIGRPAEGLSRPYELNYRNEEMVRKTREFVRRVAPDVVHAMHLQGLSASVLPIFAEAGVPLVFTAADFWTVCPVVDLRRHDGVMCEGPEVSHCVRCIASRSANGRVRRAASLVPGVVPAGAERLSRTPLSRRSFPLRQVGAVRERPAYIRERMESVDRILAYTHLTRDLLAANGIGEGKIHVSHYGTDASHVAAASSRRRPSPTLRLGFVGTLAPHKGPDTLVRAFRMLPNSTDATLSIHGGGEGYEDYVRGLRDLAGGDARISFRGAFARGELRGVLEALDALVVPSRWYENAPGVIFEAFAAGMPVVATDLGGMSEFVRHGENGLLFGPEDARDLAGQLRRLAEEPGLLAKLRAGIGPVKTVGEYVDELLELYDTLLKEWSRN</sequence>
<evidence type="ECO:0000256" key="1">
    <source>
        <dbReference type="ARBA" id="ARBA00022676"/>
    </source>
</evidence>
<dbReference type="SUPFAM" id="SSF53756">
    <property type="entry name" value="UDP-Glycosyltransferase/glycogen phosphorylase"/>
    <property type="match status" value="1"/>
</dbReference>
<dbReference type="PANTHER" id="PTHR45947">
    <property type="entry name" value="SULFOQUINOVOSYL TRANSFERASE SQD2"/>
    <property type="match status" value="1"/>
</dbReference>
<keyword evidence="2 4" id="KW-0808">Transferase</keyword>
<dbReference type="InterPro" id="IPR050194">
    <property type="entry name" value="Glycosyltransferase_grp1"/>
</dbReference>
<dbReference type="Gene3D" id="3.40.50.2000">
    <property type="entry name" value="Glycogen Phosphorylase B"/>
    <property type="match status" value="2"/>
</dbReference>
<accession>A0A6J4TXC6</accession>
<keyword evidence="1" id="KW-0328">Glycosyltransferase</keyword>
<reference evidence="4" key="1">
    <citation type="submission" date="2020-02" db="EMBL/GenBank/DDBJ databases">
        <authorList>
            <person name="Meier V. D."/>
        </authorList>
    </citation>
    <scope>NUCLEOTIDE SEQUENCE</scope>
    <source>
        <strain evidence="4">AVDCRST_MAG05</strain>
    </source>
</reference>
<feature type="domain" description="Glycosyltransferase subfamily 4-like N-terminal" evidence="3">
    <location>
        <begin position="17"/>
        <end position="248"/>
    </location>
</feature>
<dbReference type="Pfam" id="PF13692">
    <property type="entry name" value="Glyco_trans_1_4"/>
    <property type="match status" value="1"/>
</dbReference>
<dbReference type="InterPro" id="IPR028098">
    <property type="entry name" value="Glyco_trans_4-like_N"/>
</dbReference>
<evidence type="ECO:0000313" key="4">
    <source>
        <dbReference type="EMBL" id="CAA9534673.1"/>
    </source>
</evidence>
<evidence type="ECO:0000256" key="2">
    <source>
        <dbReference type="ARBA" id="ARBA00022679"/>
    </source>
</evidence>
<dbReference type="GO" id="GO:0016757">
    <property type="term" value="F:glycosyltransferase activity"/>
    <property type="evidence" value="ECO:0007669"/>
    <property type="project" value="UniProtKB-KW"/>
</dbReference>
<name>A0A6J4TXC6_9ACTN</name>
<gene>
    <name evidence="4" type="ORF">AVDCRST_MAG05-4739</name>
</gene>
<dbReference type="AlphaFoldDB" id="A0A6J4TXC6"/>
<protein>
    <submittedName>
        <fullName evidence="4">Glycosyl transferase, group 1 family protein</fullName>
    </submittedName>
</protein>
<dbReference type="GO" id="GO:1901137">
    <property type="term" value="P:carbohydrate derivative biosynthetic process"/>
    <property type="evidence" value="ECO:0007669"/>
    <property type="project" value="UniProtKB-ARBA"/>
</dbReference>
<organism evidence="4">
    <name type="scientific">uncultured Rubrobacteraceae bacterium</name>
    <dbReference type="NCBI Taxonomy" id="349277"/>
    <lineage>
        <taxon>Bacteria</taxon>
        <taxon>Bacillati</taxon>
        <taxon>Actinomycetota</taxon>
        <taxon>Rubrobacteria</taxon>
        <taxon>Rubrobacterales</taxon>
        <taxon>Rubrobacteraceae</taxon>
        <taxon>environmental samples</taxon>
    </lineage>
</organism>
<evidence type="ECO:0000259" key="3">
    <source>
        <dbReference type="Pfam" id="PF13579"/>
    </source>
</evidence>